<dbReference type="Proteomes" id="UP000298030">
    <property type="component" value="Unassembled WGS sequence"/>
</dbReference>
<feature type="compositionally biased region" description="Low complexity" evidence="1">
    <location>
        <begin position="156"/>
        <end position="172"/>
    </location>
</feature>
<reference evidence="2 3" key="1">
    <citation type="journal article" date="2019" name="Nat. Ecol. Evol.">
        <title>Megaphylogeny resolves global patterns of mushroom evolution.</title>
        <authorList>
            <person name="Varga T."/>
            <person name="Krizsan K."/>
            <person name="Foldi C."/>
            <person name="Dima B."/>
            <person name="Sanchez-Garcia M."/>
            <person name="Sanchez-Ramirez S."/>
            <person name="Szollosi G.J."/>
            <person name="Szarkandi J.G."/>
            <person name="Papp V."/>
            <person name="Albert L."/>
            <person name="Andreopoulos W."/>
            <person name="Angelini C."/>
            <person name="Antonin V."/>
            <person name="Barry K.W."/>
            <person name="Bougher N.L."/>
            <person name="Buchanan P."/>
            <person name="Buyck B."/>
            <person name="Bense V."/>
            <person name="Catcheside P."/>
            <person name="Chovatia M."/>
            <person name="Cooper J."/>
            <person name="Damon W."/>
            <person name="Desjardin D."/>
            <person name="Finy P."/>
            <person name="Geml J."/>
            <person name="Haridas S."/>
            <person name="Hughes K."/>
            <person name="Justo A."/>
            <person name="Karasinski D."/>
            <person name="Kautmanova I."/>
            <person name="Kiss B."/>
            <person name="Kocsube S."/>
            <person name="Kotiranta H."/>
            <person name="LaButti K.M."/>
            <person name="Lechner B.E."/>
            <person name="Liimatainen K."/>
            <person name="Lipzen A."/>
            <person name="Lukacs Z."/>
            <person name="Mihaltcheva S."/>
            <person name="Morgado L.N."/>
            <person name="Niskanen T."/>
            <person name="Noordeloos M.E."/>
            <person name="Ohm R.A."/>
            <person name="Ortiz-Santana B."/>
            <person name="Ovrebo C."/>
            <person name="Racz N."/>
            <person name="Riley R."/>
            <person name="Savchenko A."/>
            <person name="Shiryaev A."/>
            <person name="Soop K."/>
            <person name="Spirin V."/>
            <person name="Szebenyi C."/>
            <person name="Tomsovsky M."/>
            <person name="Tulloss R.E."/>
            <person name="Uehling J."/>
            <person name="Grigoriev I.V."/>
            <person name="Vagvolgyi C."/>
            <person name="Papp T."/>
            <person name="Martin F.M."/>
            <person name="Miettinen O."/>
            <person name="Hibbett D.S."/>
            <person name="Nagy L.G."/>
        </authorList>
    </citation>
    <scope>NUCLEOTIDE SEQUENCE [LARGE SCALE GENOMIC DNA]</scope>
    <source>
        <strain evidence="2 3">FP101781</strain>
    </source>
</reference>
<protein>
    <submittedName>
        <fullName evidence="2">Uncharacterized protein</fullName>
    </submittedName>
</protein>
<name>A0A4Y7T878_COPMI</name>
<comment type="caution">
    <text evidence="2">The sequence shown here is derived from an EMBL/GenBank/DDBJ whole genome shotgun (WGS) entry which is preliminary data.</text>
</comment>
<feature type="compositionally biased region" description="Basic and acidic residues" evidence="1">
    <location>
        <begin position="173"/>
        <end position="182"/>
    </location>
</feature>
<feature type="compositionally biased region" description="Polar residues" evidence="1">
    <location>
        <begin position="117"/>
        <end position="127"/>
    </location>
</feature>
<feature type="region of interest" description="Disordered" evidence="1">
    <location>
        <begin position="87"/>
        <end position="346"/>
    </location>
</feature>
<evidence type="ECO:0000313" key="2">
    <source>
        <dbReference type="EMBL" id="TEB30158.1"/>
    </source>
</evidence>
<feature type="compositionally biased region" description="Low complexity" evidence="1">
    <location>
        <begin position="306"/>
        <end position="327"/>
    </location>
</feature>
<sequence>MDVLYIRNAEVERFNGCGYCKWAKMAPTPPPEFLRYNNPGWPGCCRAPFPTEYSSIPATDWRAVSVVHNVTIPPNIKAVLDTFQSRGPPLPPFLSPTSPTSPNARPLSRPANDRRNTGGSSPSTKAANLTKGAAGTNGKARAGGSPQTAAATLSRSSSGGASSPSAPSSSSSPEEKERERGHSTPKTGVETPKRRVDSLNSSPNRKDIELEKTSSTPPLRTPGTRRPTVTTPATTSVSVSKVVAHSPSASGGSSARRRSSVTRPERREPSTIPNPASPLRPAPVAAPTSRPISLIIPDTVSRSNEDNLSSASSSSGSSDGVGNFSDSTVTSDGGFTDYLSDESEAELQRQAEAKAALLALNMQEELEFKAARMQLAHVDLRPPKTWNPANITNTPPAGRFTHKEITGSTLGAGTPTRVGHTTRT</sequence>
<proteinExistence type="predicted"/>
<dbReference type="EMBL" id="QPFP01000024">
    <property type="protein sequence ID" value="TEB30158.1"/>
    <property type="molecule type" value="Genomic_DNA"/>
</dbReference>
<feature type="compositionally biased region" description="Polar residues" evidence="1">
    <location>
        <begin position="145"/>
        <end position="155"/>
    </location>
</feature>
<dbReference type="STRING" id="71717.A0A4Y7T878"/>
<evidence type="ECO:0000256" key="1">
    <source>
        <dbReference type="SAM" id="MobiDB-lite"/>
    </source>
</evidence>
<evidence type="ECO:0000313" key="3">
    <source>
        <dbReference type="Proteomes" id="UP000298030"/>
    </source>
</evidence>
<feature type="compositionally biased region" description="Low complexity" evidence="1">
    <location>
        <begin position="213"/>
        <end position="254"/>
    </location>
</feature>
<feature type="region of interest" description="Disordered" evidence="1">
    <location>
        <begin position="386"/>
        <end position="424"/>
    </location>
</feature>
<accession>A0A4Y7T878</accession>
<dbReference type="AlphaFoldDB" id="A0A4Y7T878"/>
<organism evidence="2 3">
    <name type="scientific">Coprinellus micaceus</name>
    <name type="common">Glistening ink-cap mushroom</name>
    <name type="synonym">Coprinus micaceus</name>
    <dbReference type="NCBI Taxonomy" id="71717"/>
    <lineage>
        <taxon>Eukaryota</taxon>
        <taxon>Fungi</taxon>
        <taxon>Dikarya</taxon>
        <taxon>Basidiomycota</taxon>
        <taxon>Agaricomycotina</taxon>
        <taxon>Agaricomycetes</taxon>
        <taxon>Agaricomycetidae</taxon>
        <taxon>Agaricales</taxon>
        <taxon>Agaricineae</taxon>
        <taxon>Psathyrellaceae</taxon>
        <taxon>Coprinellus</taxon>
    </lineage>
</organism>
<dbReference type="OrthoDB" id="3217643at2759"/>
<gene>
    <name evidence="2" type="ORF">FA13DRAFT_1733971</name>
</gene>
<keyword evidence="3" id="KW-1185">Reference proteome</keyword>